<feature type="transmembrane region" description="Helical" evidence="6">
    <location>
        <begin position="305"/>
        <end position="326"/>
    </location>
</feature>
<feature type="domain" description="Ion transport" evidence="7">
    <location>
        <begin position="295"/>
        <end position="507"/>
    </location>
</feature>
<sequence length="1052" mass="118689">MISQSHNSLAKGHLRPIINAIKEDDLNTFINATRSVNISTTFDFETTEDTLVRQTGAVKITILSAATFLHVAAWYSAHQIIDHILKGHSESLIEKKTVEGFTPLHISAGVGDFVAVERLCKAGANPETTDTSGRNALHHGVVGDPETAVVLCCINKKLVMVADSKFQTPVHYALDPTRSACHKFLAALYHDVIQSAKDSSDKSSENDKNLSLTWIPLNIKTPVCVNPSKNPSYPELCLCNTPLTEHHEMTKNPQFLKALKAGKMKYYDLPTKTFGDIELPTGAYSPNGMLGEVPFKIYLTKLWKCLEIMAIIIFILGTALQLLVLTEEAERLSFTPVNPVSAIQEALLQLARIFFGLSLCIFYHRILELFTVNIRLGPMVIMVQSMIVRDLIPFLALFTVVVAGFAILQWVTAYQSTASLNPLTNLFTVFKALQLAYFQVFGEYEMNTLSGEVLLDSCKNDKINCPGGWSTWLSPILLGVYVILTQVLLLNLVIAMFASTYMRIESASTKYWALQRYHIVGEYVNRSPIPPPLNIIWYIYLIIRYLIRGCRKSPLKSDHPLSVVIINITLKLQNEKKYRLIYLLTILEKSYECGSSQELRLIHWERLRFWDYDRYIIQGKKRKQKETGKMVSVRTTVMQMNRGAEMSSEIAAAISTYYHTTQDHLARVESKADRLKIVEEKVDKVLSLIKELNLKKLQSEETQPKQQTGMDTSLGSRLERILITKEKPNIAYSRSKSTDQPMIKLIQGTKSSQLAVFEKGSHKYAGFVPPTADRTPRLFPHPIPWDKQSQKPMCLGWKPPVYSIEGWTEPGNFAEISEERKLQFKTLIPNVPPPDPITGCPRNPGGRTGVNGKGHLPEWGANSAIILVITKKIGKLLSDSEYTTEGDFKVIVYKNPLGSQLPWFLVQHPTGCNRKVCVNEIFGILTKNRMKHLIKSMPTKKTTLVETVKKFNSLTTKIIYSGYLDDTINTDNAWIEPTVVHKHISDPDFDHDELIQLLTPEGINAVWLDSTNTVGMRSSHEKILRQVRRRIQSSSIDISKTTKEVTFHEENV</sequence>
<dbReference type="InterPro" id="IPR036770">
    <property type="entry name" value="Ankyrin_rpt-contain_sf"/>
</dbReference>
<comment type="subcellular location">
    <subcellularLocation>
        <location evidence="1">Membrane</location>
        <topology evidence="1">Multi-pass membrane protein</topology>
    </subcellularLocation>
</comment>
<organism evidence="8 9">
    <name type="scientific">Schistosoma mattheei</name>
    <dbReference type="NCBI Taxonomy" id="31246"/>
    <lineage>
        <taxon>Eukaryota</taxon>
        <taxon>Metazoa</taxon>
        <taxon>Spiralia</taxon>
        <taxon>Lophotrochozoa</taxon>
        <taxon>Platyhelminthes</taxon>
        <taxon>Trematoda</taxon>
        <taxon>Digenea</taxon>
        <taxon>Strigeidida</taxon>
        <taxon>Schistosomatoidea</taxon>
        <taxon>Schistosomatidae</taxon>
        <taxon>Schistosoma</taxon>
    </lineage>
</organism>
<protein>
    <recommendedName>
        <fullName evidence="7">Ion transport domain-containing protein</fullName>
    </recommendedName>
</protein>
<dbReference type="Gene3D" id="1.25.40.20">
    <property type="entry name" value="Ankyrin repeat-containing domain"/>
    <property type="match status" value="1"/>
</dbReference>
<dbReference type="AlphaFoldDB" id="A0AA85B9W3"/>
<evidence type="ECO:0000256" key="2">
    <source>
        <dbReference type="ARBA" id="ARBA00022692"/>
    </source>
</evidence>
<dbReference type="PANTHER" id="PTHR13800:SF12">
    <property type="entry name" value="TRANSIENT RECEPTOR POTENTIAL CATION CHANNEL SUBFAMILY M MEMBER-LIKE 2"/>
    <property type="match status" value="1"/>
</dbReference>
<dbReference type="Pfam" id="PF12796">
    <property type="entry name" value="Ank_2"/>
    <property type="match status" value="1"/>
</dbReference>
<name>A0AA85B9W3_9TREM</name>
<evidence type="ECO:0000256" key="4">
    <source>
        <dbReference type="ARBA" id="ARBA00023136"/>
    </source>
</evidence>
<dbReference type="InterPro" id="IPR002110">
    <property type="entry name" value="Ankyrin_rpt"/>
</dbReference>
<evidence type="ECO:0000256" key="6">
    <source>
        <dbReference type="SAM" id="Phobius"/>
    </source>
</evidence>
<evidence type="ECO:0000313" key="9">
    <source>
        <dbReference type="WBParaSite" id="SMTH1_40180.1"/>
    </source>
</evidence>
<evidence type="ECO:0000256" key="1">
    <source>
        <dbReference type="ARBA" id="ARBA00004141"/>
    </source>
</evidence>
<evidence type="ECO:0000256" key="3">
    <source>
        <dbReference type="ARBA" id="ARBA00022989"/>
    </source>
</evidence>
<keyword evidence="4 6" id="KW-0472">Membrane</keyword>
<evidence type="ECO:0000259" key="7">
    <source>
        <dbReference type="Pfam" id="PF00520"/>
    </source>
</evidence>
<keyword evidence="2 6" id="KW-0812">Transmembrane</keyword>
<dbReference type="PROSITE" id="PS50088">
    <property type="entry name" value="ANK_REPEAT"/>
    <property type="match status" value="1"/>
</dbReference>
<dbReference type="PANTHER" id="PTHR13800">
    <property type="entry name" value="TRANSIENT RECEPTOR POTENTIAL CATION CHANNEL, SUBFAMILY M, MEMBER 6"/>
    <property type="match status" value="1"/>
</dbReference>
<dbReference type="SUPFAM" id="SSF48403">
    <property type="entry name" value="Ankyrin repeat"/>
    <property type="match status" value="1"/>
</dbReference>
<dbReference type="GO" id="GO:0005886">
    <property type="term" value="C:plasma membrane"/>
    <property type="evidence" value="ECO:0007669"/>
    <property type="project" value="TreeGrafter"/>
</dbReference>
<dbReference type="PROSITE" id="PS50297">
    <property type="entry name" value="ANK_REP_REGION"/>
    <property type="match status" value="1"/>
</dbReference>
<feature type="transmembrane region" description="Helical" evidence="6">
    <location>
        <begin position="476"/>
        <end position="498"/>
    </location>
</feature>
<dbReference type="Gene3D" id="3.90.79.10">
    <property type="entry name" value="Nucleoside Triphosphate Pyrophosphohydrolase"/>
    <property type="match status" value="1"/>
</dbReference>
<evidence type="ECO:0000313" key="8">
    <source>
        <dbReference type="Proteomes" id="UP000050791"/>
    </source>
</evidence>
<dbReference type="InterPro" id="IPR050927">
    <property type="entry name" value="TRPM"/>
</dbReference>
<dbReference type="WBParaSite" id="SMTH1_40180.1">
    <property type="protein sequence ID" value="SMTH1_40180.1"/>
    <property type="gene ID" value="SMTH1_40180"/>
</dbReference>
<proteinExistence type="predicted"/>
<dbReference type="Pfam" id="PF00520">
    <property type="entry name" value="Ion_trans"/>
    <property type="match status" value="1"/>
</dbReference>
<feature type="repeat" description="ANK" evidence="5">
    <location>
        <begin position="99"/>
        <end position="131"/>
    </location>
</feature>
<reference evidence="9" key="1">
    <citation type="submission" date="2023-11" db="UniProtKB">
        <authorList>
            <consortium name="WormBaseParasite"/>
        </authorList>
    </citation>
    <scope>IDENTIFICATION</scope>
</reference>
<dbReference type="Proteomes" id="UP000050791">
    <property type="component" value="Unassembled WGS sequence"/>
</dbReference>
<accession>A0AA85B9W3</accession>
<keyword evidence="5" id="KW-0040">ANK repeat</keyword>
<dbReference type="InterPro" id="IPR005821">
    <property type="entry name" value="Ion_trans_dom"/>
</dbReference>
<keyword evidence="3 6" id="KW-1133">Transmembrane helix</keyword>
<dbReference type="GO" id="GO:0099604">
    <property type="term" value="F:ligand-gated calcium channel activity"/>
    <property type="evidence" value="ECO:0007669"/>
    <property type="project" value="TreeGrafter"/>
</dbReference>
<feature type="transmembrane region" description="Helical" evidence="6">
    <location>
        <begin position="387"/>
        <end position="411"/>
    </location>
</feature>
<evidence type="ECO:0000256" key="5">
    <source>
        <dbReference type="PROSITE-ProRule" id="PRU00023"/>
    </source>
</evidence>